<dbReference type="PANTHER" id="PTHR24171:SF8">
    <property type="entry name" value="BRCA1-ASSOCIATED RING DOMAIN PROTEIN 1"/>
    <property type="match status" value="1"/>
</dbReference>
<accession>A0A1W0A7I7</accession>
<comment type="caution">
    <text evidence="5">The sequence shown here is derived from an EMBL/GenBank/DDBJ whole genome shotgun (WGS) entry which is preliminary data.</text>
</comment>
<dbReference type="PROSITE" id="PS50297">
    <property type="entry name" value="ANK_REP_REGION"/>
    <property type="match status" value="2"/>
</dbReference>
<dbReference type="InterPro" id="IPR002110">
    <property type="entry name" value="Ankyrin_rpt"/>
</dbReference>
<feature type="region of interest" description="Disordered" evidence="4">
    <location>
        <begin position="1"/>
        <end position="49"/>
    </location>
</feature>
<keyword evidence="6" id="KW-1185">Reference proteome</keyword>
<sequence>MSAAPKSLLDVANAENSSLDKEPVKKSSLSTLDKEPMKKPAPTSLLDIANETKMIEKPSLLSVAKEEHASKPTLADVATAPKTLADVAPVSLADAVAATQKNTLTDVATKLRQDKTSNFQKKASVTLTQVADTIKKERDQVIHNAIEDTAKDVKREQKEQSDNVGKVLVQAAKEVAIEAQAVTRKDVAAKLTKVVTEIQNTTAPKVKEKEPEQQENEEDYSDFDDDEEEKKKKPKEKVEEDNQSECIEEVEKAIPSSSTESKSFMQAIYRGNLRRVKEMLQNDIDIHVADQHGWNGLHWAASQGHKDILELLIESGINVHVVDPIHLWSPLQLAVIRGHVSCAKLLLRKGAIATREDIYGDSAVSCAASHRGTLKSNLNHLFKKYNGH</sequence>
<proteinExistence type="predicted"/>
<protein>
    <submittedName>
        <fullName evidence="5">Uncharacterized protein</fullName>
    </submittedName>
</protein>
<evidence type="ECO:0000256" key="2">
    <source>
        <dbReference type="ARBA" id="ARBA00023043"/>
    </source>
</evidence>
<dbReference type="SMART" id="SM00248">
    <property type="entry name" value="ANK"/>
    <property type="match status" value="3"/>
</dbReference>
<feature type="repeat" description="ANK" evidence="3">
    <location>
        <begin position="292"/>
        <end position="324"/>
    </location>
</feature>
<dbReference type="Gene3D" id="1.25.40.20">
    <property type="entry name" value="Ankyrin repeat-containing domain"/>
    <property type="match status" value="1"/>
</dbReference>
<dbReference type="Proteomes" id="UP000243217">
    <property type="component" value="Unassembled WGS sequence"/>
</dbReference>
<organism evidence="5 6">
    <name type="scientific">Thraustotheca clavata</name>
    <dbReference type="NCBI Taxonomy" id="74557"/>
    <lineage>
        <taxon>Eukaryota</taxon>
        <taxon>Sar</taxon>
        <taxon>Stramenopiles</taxon>
        <taxon>Oomycota</taxon>
        <taxon>Saprolegniomycetes</taxon>
        <taxon>Saprolegniales</taxon>
        <taxon>Achlyaceae</taxon>
        <taxon>Thraustotheca</taxon>
    </lineage>
</organism>
<evidence type="ECO:0000256" key="1">
    <source>
        <dbReference type="ARBA" id="ARBA00022737"/>
    </source>
</evidence>
<dbReference type="SUPFAM" id="SSF48403">
    <property type="entry name" value="Ankyrin repeat"/>
    <property type="match status" value="1"/>
</dbReference>
<dbReference type="GO" id="GO:0085020">
    <property type="term" value="P:protein K6-linked ubiquitination"/>
    <property type="evidence" value="ECO:0007669"/>
    <property type="project" value="TreeGrafter"/>
</dbReference>
<gene>
    <name evidence="5" type="ORF">THRCLA_01783</name>
</gene>
<dbReference type="OrthoDB" id="10254927at2759"/>
<name>A0A1W0A7I7_9STRA</name>
<evidence type="ECO:0000256" key="4">
    <source>
        <dbReference type="SAM" id="MobiDB-lite"/>
    </source>
</evidence>
<dbReference type="PROSITE" id="PS50088">
    <property type="entry name" value="ANK_REPEAT"/>
    <property type="match status" value="2"/>
</dbReference>
<feature type="repeat" description="ANK" evidence="3">
    <location>
        <begin position="326"/>
        <end position="358"/>
    </location>
</feature>
<dbReference type="PANTHER" id="PTHR24171">
    <property type="entry name" value="ANKYRIN REPEAT DOMAIN-CONTAINING PROTEIN 39-RELATED"/>
    <property type="match status" value="1"/>
</dbReference>
<reference evidence="5 6" key="1">
    <citation type="journal article" date="2014" name="Genome Biol. Evol.">
        <title>The secreted proteins of Achlya hypogyna and Thraustotheca clavata identify the ancestral oomycete secretome and reveal gene acquisitions by horizontal gene transfer.</title>
        <authorList>
            <person name="Misner I."/>
            <person name="Blouin N."/>
            <person name="Leonard G."/>
            <person name="Richards T.A."/>
            <person name="Lane C.E."/>
        </authorList>
    </citation>
    <scope>NUCLEOTIDE SEQUENCE [LARGE SCALE GENOMIC DNA]</scope>
    <source>
        <strain evidence="5 6">ATCC 34112</strain>
    </source>
</reference>
<dbReference type="GO" id="GO:0004842">
    <property type="term" value="F:ubiquitin-protein transferase activity"/>
    <property type="evidence" value="ECO:0007669"/>
    <property type="project" value="TreeGrafter"/>
</dbReference>
<dbReference type="InterPro" id="IPR036770">
    <property type="entry name" value="Ankyrin_rpt-contain_sf"/>
</dbReference>
<evidence type="ECO:0000313" key="6">
    <source>
        <dbReference type="Proteomes" id="UP000243217"/>
    </source>
</evidence>
<evidence type="ECO:0000313" key="5">
    <source>
        <dbReference type="EMBL" id="OQS06159.1"/>
    </source>
</evidence>
<dbReference type="AlphaFoldDB" id="A0A1W0A7I7"/>
<keyword evidence="2 3" id="KW-0040">ANK repeat</keyword>
<evidence type="ECO:0000256" key="3">
    <source>
        <dbReference type="PROSITE-ProRule" id="PRU00023"/>
    </source>
</evidence>
<dbReference type="Pfam" id="PF12796">
    <property type="entry name" value="Ank_2"/>
    <property type="match status" value="1"/>
</dbReference>
<keyword evidence="1" id="KW-0677">Repeat</keyword>
<feature type="region of interest" description="Disordered" evidence="4">
    <location>
        <begin position="202"/>
        <end position="246"/>
    </location>
</feature>
<feature type="compositionally biased region" description="Acidic residues" evidence="4">
    <location>
        <begin position="213"/>
        <end position="228"/>
    </location>
</feature>
<dbReference type="EMBL" id="JNBS01000369">
    <property type="protein sequence ID" value="OQS06159.1"/>
    <property type="molecule type" value="Genomic_DNA"/>
</dbReference>